<reference evidence="1 2" key="2">
    <citation type="submission" date="2008-10" db="EMBL/GenBank/DDBJ databases">
        <authorList>
            <person name="Fulton L."/>
            <person name="Clifton S."/>
            <person name="Fulton B."/>
            <person name="Xu J."/>
            <person name="Minx P."/>
            <person name="Pepin K.H."/>
            <person name="Johnson M."/>
            <person name="Bhonagiri V."/>
            <person name="Nash W.E."/>
            <person name="Mardis E.R."/>
            <person name="Wilson R.K."/>
        </authorList>
    </citation>
    <scope>NUCLEOTIDE SEQUENCE [LARGE SCALE GENOMIC DNA]</scope>
    <source>
        <strain evidence="1 2">DSM 30120</strain>
    </source>
</reference>
<proteinExistence type="predicted"/>
<gene>
    <name evidence="1" type="ORF">PROVALCAL_03582</name>
</gene>
<accession>B6XJM4</accession>
<organism evidence="1 2">
    <name type="scientific">Providencia alcalifaciens DSM 30120</name>
    <dbReference type="NCBI Taxonomy" id="520999"/>
    <lineage>
        <taxon>Bacteria</taxon>
        <taxon>Pseudomonadati</taxon>
        <taxon>Pseudomonadota</taxon>
        <taxon>Gammaproteobacteria</taxon>
        <taxon>Enterobacterales</taxon>
        <taxon>Morganellaceae</taxon>
        <taxon>Providencia</taxon>
    </lineage>
</organism>
<evidence type="ECO:0000313" key="1">
    <source>
        <dbReference type="EMBL" id="EEB44231.1"/>
    </source>
</evidence>
<dbReference type="Proteomes" id="UP000003729">
    <property type="component" value="Unassembled WGS sequence"/>
</dbReference>
<name>B6XJM4_9GAMM</name>
<protein>
    <submittedName>
        <fullName evidence="1">Uncharacterized protein</fullName>
    </submittedName>
</protein>
<comment type="caution">
    <text evidence="1">The sequence shown here is derived from an EMBL/GenBank/DDBJ whole genome shotgun (WGS) entry which is preliminary data.</text>
</comment>
<dbReference type="AlphaFoldDB" id="B6XJM4"/>
<sequence length="61" mass="7292">MEKQHQTKSQTQITFISGNQIYIKLTYPIYLELIFTKPKLNKNLDILIKRQKNVRDTVNLK</sequence>
<evidence type="ECO:0000313" key="2">
    <source>
        <dbReference type="Proteomes" id="UP000003729"/>
    </source>
</evidence>
<reference evidence="1 2" key="1">
    <citation type="submission" date="2008-10" db="EMBL/GenBank/DDBJ databases">
        <title>Draft genome sequence of Providencia alcalifaciens (DSM 30120).</title>
        <authorList>
            <person name="Sudarsanam P."/>
            <person name="Ley R."/>
            <person name="Guruge J."/>
            <person name="Turnbaugh P.J."/>
            <person name="Mahowald M."/>
            <person name="Liep D."/>
            <person name="Gordon J."/>
        </authorList>
    </citation>
    <scope>NUCLEOTIDE SEQUENCE [LARGE SCALE GENOMIC DNA]</scope>
    <source>
        <strain evidence="1 2">DSM 30120</strain>
    </source>
</reference>
<dbReference type="EMBL" id="ABXW01000070">
    <property type="protein sequence ID" value="EEB44231.1"/>
    <property type="molecule type" value="Genomic_DNA"/>
</dbReference>